<name>A0A0M0KLB4_ALKHA</name>
<comment type="caution">
    <text evidence="3">The sequence shown here is derived from an EMBL/GenBank/DDBJ whole genome shotgun (WGS) entry which is preliminary data.</text>
</comment>
<evidence type="ECO:0000256" key="1">
    <source>
        <dbReference type="ARBA" id="ARBA00008950"/>
    </source>
</evidence>
<dbReference type="InterPro" id="IPR050126">
    <property type="entry name" value="Ap4A_hydrolase"/>
</dbReference>
<dbReference type="PATRIC" id="fig|136160.3.peg.2453"/>
<dbReference type="PANTHER" id="PTHR42850">
    <property type="entry name" value="METALLOPHOSPHOESTERASE"/>
    <property type="match status" value="1"/>
</dbReference>
<reference evidence="3" key="1">
    <citation type="submission" date="2015-08" db="EMBL/GenBank/DDBJ databases">
        <title>Complete DNA Sequence of Pseudomonas syringae pv. actinidiae, the Causal Agent of Kiwifruit Canker Disease.</title>
        <authorList>
            <person name="Rikkerink E.H.A."/>
            <person name="Fineran P.C."/>
        </authorList>
    </citation>
    <scope>NUCLEOTIDE SEQUENCE</scope>
    <source>
        <strain evidence="3">DSM 13666</strain>
    </source>
</reference>
<dbReference type="GO" id="GO:0016791">
    <property type="term" value="F:phosphatase activity"/>
    <property type="evidence" value="ECO:0007669"/>
    <property type="project" value="TreeGrafter"/>
</dbReference>
<dbReference type="PIRSF" id="PIRSF000883">
    <property type="entry name" value="Pesterase_MJ0912"/>
    <property type="match status" value="1"/>
</dbReference>
<dbReference type="InterPro" id="IPR024654">
    <property type="entry name" value="Calcineurin-like_PHP_lpxH"/>
</dbReference>
<dbReference type="GeneID" id="87597455"/>
<protein>
    <submittedName>
        <fullName evidence="3">Phosphodiesterase</fullName>
    </submittedName>
</protein>
<dbReference type="OMA" id="DIHGNHL"/>
<evidence type="ECO:0000313" key="3">
    <source>
        <dbReference type="EMBL" id="KOO39193.1"/>
    </source>
</evidence>
<feature type="domain" description="Calcineurin-like phosphoesterase" evidence="2">
    <location>
        <begin position="1"/>
        <end position="196"/>
    </location>
</feature>
<dbReference type="SUPFAM" id="SSF56300">
    <property type="entry name" value="Metallo-dependent phosphatases"/>
    <property type="match status" value="1"/>
</dbReference>
<organism evidence="3">
    <name type="scientific">Halalkalibacterium halodurans</name>
    <name type="common">Bacillus halodurans</name>
    <dbReference type="NCBI Taxonomy" id="86665"/>
    <lineage>
        <taxon>Bacteria</taxon>
        <taxon>Bacillati</taxon>
        <taxon>Bacillota</taxon>
        <taxon>Bacilli</taxon>
        <taxon>Bacillales</taxon>
        <taxon>Bacillaceae</taxon>
        <taxon>Halalkalibacterium (ex Joshi et al. 2022)</taxon>
    </lineage>
</organism>
<dbReference type="Pfam" id="PF12850">
    <property type="entry name" value="Metallophos_2"/>
    <property type="match status" value="1"/>
</dbReference>
<sequence length="242" mass="27121">MKAAFISDIHGNAQALEAVLTDIESKQVDQIIVLGDICFRGIEPKRSLELVRSLQVPVVKGNADEWVVRGIRKGEVPDSVLEVMRIEREWTYGKLDESDIDFLKQLPTVHTFSLSDTWNVLCFHATPTSLFDIVTPTAADHVVKEKLMAQNQANLYLYGHIHLPYVRFIDGKIVANLGSVGLPFDGVCQASYLLVDGAEEQFSVTIQRVSYDIHSVCEQIEASDYPNPTFLQNVLKHGKPQR</sequence>
<dbReference type="PANTHER" id="PTHR42850:SF2">
    <property type="entry name" value="BLL5683 PROTEIN"/>
    <property type="match status" value="1"/>
</dbReference>
<dbReference type="RefSeq" id="WP_010898020.1">
    <property type="nucleotide sequence ID" value="NZ_CP040441.1"/>
</dbReference>
<evidence type="ECO:0000259" key="2">
    <source>
        <dbReference type="Pfam" id="PF12850"/>
    </source>
</evidence>
<dbReference type="AlphaFoldDB" id="A0A0M0KLB4"/>
<dbReference type="CDD" id="cd00838">
    <property type="entry name" value="MPP_superfamily"/>
    <property type="match status" value="1"/>
</dbReference>
<proteinExistence type="inferred from homology"/>
<dbReference type="GO" id="GO:0005737">
    <property type="term" value="C:cytoplasm"/>
    <property type="evidence" value="ECO:0007669"/>
    <property type="project" value="TreeGrafter"/>
</dbReference>
<dbReference type="InterPro" id="IPR029052">
    <property type="entry name" value="Metallo-depent_PP-like"/>
</dbReference>
<dbReference type="InterPro" id="IPR011152">
    <property type="entry name" value="Pesterase_MJ0912"/>
</dbReference>
<gene>
    <name evidence="3" type="ORF">AMD02_10325</name>
</gene>
<dbReference type="EMBL" id="LILD01000001">
    <property type="protein sequence ID" value="KOO39193.1"/>
    <property type="molecule type" value="Genomic_DNA"/>
</dbReference>
<comment type="similarity">
    <text evidence="1">Belongs to the metallophosphoesterase superfamily. YfcE family.</text>
</comment>
<accession>A0A0M0KLB4</accession>
<dbReference type="Gene3D" id="3.60.21.10">
    <property type="match status" value="1"/>
</dbReference>